<evidence type="ECO:0000313" key="4">
    <source>
        <dbReference type="EMBL" id="WND01838.1"/>
    </source>
</evidence>
<gene>
    <name evidence="4" type="ORF">QGN29_09775</name>
</gene>
<dbReference type="CDD" id="cd04301">
    <property type="entry name" value="NAT_SF"/>
    <property type="match status" value="1"/>
</dbReference>
<evidence type="ECO:0000259" key="3">
    <source>
        <dbReference type="PROSITE" id="PS51186"/>
    </source>
</evidence>
<proteinExistence type="predicted"/>
<dbReference type="EMBL" id="CP123872">
    <property type="protein sequence ID" value="WND01838.1"/>
    <property type="molecule type" value="Genomic_DNA"/>
</dbReference>
<dbReference type="SUPFAM" id="SSF46785">
    <property type="entry name" value="Winged helix' DNA-binding domain"/>
    <property type="match status" value="1"/>
</dbReference>
<dbReference type="PANTHER" id="PTHR13947">
    <property type="entry name" value="GNAT FAMILY N-ACETYLTRANSFERASE"/>
    <property type="match status" value="1"/>
</dbReference>
<keyword evidence="5" id="KW-1185">Reference proteome</keyword>
<dbReference type="Pfam" id="PF00583">
    <property type="entry name" value="Acetyltransf_1"/>
    <property type="match status" value="1"/>
</dbReference>
<feature type="domain" description="HTH marR-type" evidence="2">
    <location>
        <begin position="3"/>
        <end position="138"/>
    </location>
</feature>
<accession>A0AA52H9Q0</accession>
<dbReference type="Gene3D" id="3.40.630.30">
    <property type="match status" value="1"/>
</dbReference>
<evidence type="ECO:0000313" key="5">
    <source>
        <dbReference type="Proteomes" id="UP001268683"/>
    </source>
</evidence>
<dbReference type="Proteomes" id="UP001268683">
    <property type="component" value="Chromosome"/>
</dbReference>
<dbReference type="InterPro" id="IPR000835">
    <property type="entry name" value="HTH_MarR-typ"/>
</dbReference>
<dbReference type="PROSITE" id="PS50995">
    <property type="entry name" value="HTH_MARR_2"/>
    <property type="match status" value="1"/>
</dbReference>
<dbReference type="Gene3D" id="1.10.10.10">
    <property type="entry name" value="Winged helix-like DNA-binding domain superfamily/Winged helix DNA-binding domain"/>
    <property type="match status" value="1"/>
</dbReference>
<evidence type="ECO:0000259" key="2">
    <source>
        <dbReference type="PROSITE" id="PS50995"/>
    </source>
</evidence>
<dbReference type="GO" id="GO:0003700">
    <property type="term" value="F:DNA-binding transcription factor activity"/>
    <property type="evidence" value="ECO:0007669"/>
    <property type="project" value="InterPro"/>
</dbReference>
<reference evidence="4" key="1">
    <citation type="submission" date="2023-04" db="EMBL/GenBank/DDBJ databases">
        <title>Complete genome sequence of Temperatibacter marinus.</title>
        <authorList>
            <person name="Rong J.-C."/>
            <person name="Yi M.-L."/>
            <person name="Zhao Q."/>
        </authorList>
    </citation>
    <scope>NUCLEOTIDE SEQUENCE</scope>
    <source>
        <strain evidence="4">NBRC 110045</strain>
    </source>
</reference>
<dbReference type="AlphaFoldDB" id="A0AA52H9Q0"/>
<dbReference type="InterPro" id="IPR016181">
    <property type="entry name" value="Acyl_CoA_acyltransferase"/>
</dbReference>
<dbReference type="InterPro" id="IPR050769">
    <property type="entry name" value="NAT_camello-type"/>
</dbReference>
<dbReference type="SMART" id="SM00347">
    <property type="entry name" value="HTH_MARR"/>
    <property type="match status" value="1"/>
</dbReference>
<dbReference type="InterPro" id="IPR036388">
    <property type="entry name" value="WH-like_DNA-bd_sf"/>
</dbReference>
<dbReference type="InterPro" id="IPR011991">
    <property type="entry name" value="ArsR-like_HTH"/>
</dbReference>
<keyword evidence="1" id="KW-0808">Transferase</keyword>
<name>A0AA52H9Q0_9PROT</name>
<feature type="domain" description="N-acetyltransferase" evidence="3">
    <location>
        <begin position="149"/>
        <end position="306"/>
    </location>
</feature>
<protein>
    <submittedName>
        <fullName evidence="4">Helix-turn-helix domain-containing GNAT family N-acetyltransferase</fullName>
    </submittedName>
</protein>
<dbReference type="InterPro" id="IPR000182">
    <property type="entry name" value="GNAT_dom"/>
</dbReference>
<dbReference type="PROSITE" id="PS51186">
    <property type="entry name" value="GNAT"/>
    <property type="match status" value="1"/>
</dbReference>
<dbReference type="PANTHER" id="PTHR13947:SF37">
    <property type="entry name" value="LD18367P"/>
    <property type="match status" value="1"/>
</dbReference>
<dbReference type="Pfam" id="PF12802">
    <property type="entry name" value="MarR_2"/>
    <property type="match status" value="1"/>
</dbReference>
<dbReference type="KEGG" id="tmk:QGN29_09775"/>
<organism evidence="4 5">
    <name type="scientific">Temperatibacter marinus</name>
    <dbReference type="NCBI Taxonomy" id="1456591"/>
    <lineage>
        <taxon>Bacteria</taxon>
        <taxon>Pseudomonadati</taxon>
        <taxon>Pseudomonadota</taxon>
        <taxon>Alphaproteobacteria</taxon>
        <taxon>Kordiimonadales</taxon>
        <taxon>Temperatibacteraceae</taxon>
        <taxon>Temperatibacter</taxon>
    </lineage>
</organism>
<dbReference type="SUPFAM" id="SSF55729">
    <property type="entry name" value="Acyl-CoA N-acyltransferases (Nat)"/>
    <property type="match status" value="1"/>
</dbReference>
<dbReference type="CDD" id="cd00090">
    <property type="entry name" value="HTH_ARSR"/>
    <property type="match status" value="1"/>
</dbReference>
<evidence type="ECO:0000256" key="1">
    <source>
        <dbReference type="ARBA" id="ARBA00022679"/>
    </source>
</evidence>
<dbReference type="RefSeq" id="WP_310797668.1">
    <property type="nucleotide sequence ID" value="NZ_CP123872.1"/>
</dbReference>
<sequence length="306" mass="34304">MISNSQIFSIRRFNRFYTYFMGLLNSSMYGSDFSLTEGRLIYELANSGTVSAKALCQRLDLDPGYVSRKLKVFEKIGLVRREKSKGDGRVVLLFLTPKGEEVAAELAVKSAEDIHSKLGHLNSKDLGAVVDMMASIEQVTSGQKAASKILIRPYRVGDMGWVLEQHGVLYSNGYGWTKGFEALTAKIIADFMENFDPVCEQAFIAELNGERVGSIFLVKDQEAATARIRLFLMDPKARGLGLGQELVKQAIDFARDCEYEEIVLWTNAVLKAARHIYEKAGFTLVHEEMHTQFGLPMLGHTFRLKI</sequence>
<dbReference type="InterPro" id="IPR036390">
    <property type="entry name" value="WH_DNA-bd_sf"/>
</dbReference>
<dbReference type="GO" id="GO:0008080">
    <property type="term" value="F:N-acetyltransferase activity"/>
    <property type="evidence" value="ECO:0007669"/>
    <property type="project" value="InterPro"/>
</dbReference>